<evidence type="ECO:0000256" key="2">
    <source>
        <dbReference type="ARBA" id="ARBA00023140"/>
    </source>
</evidence>
<dbReference type="CDD" id="cd06558">
    <property type="entry name" value="crotonase-like"/>
    <property type="match status" value="1"/>
</dbReference>
<organism evidence="4 5">
    <name type="scientific">Mucilaginibacter jinjuensis</name>
    <dbReference type="NCBI Taxonomy" id="1176721"/>
    <lineage>
        <taxon>Bacteria</taxon>
        <taxon>Pseudomonadati</taxon>
        <taxon>Bacteroidota</taxon>
        <taxon>Sphingobacteriia</taxon>
        <taxon>Sphingobacteriales</taxon>
        <taxon>Sphingobacteriaceae</taxon>
        <taxon>Mucilaginibacter</taxon>
    </lineage>
</organism>
<dbReference type="Pfam" id="PF00378">
    <property type="entry name" value="ECH_1"/>
    <property type="match status" value="1"/>
</dbReference>
<evidence type="ECO:0000313" key="4">
    <source>
        <dbReference type="EMBL" id="WCT14283.1"/>
    </source>
</evidence>
<keyword evidence="3" id="KW-0413">Isomerase</keyword>
<dbReference type="SUPFAM" id="SSF52096">
    <property type="entry name" value="ClpP/crotonase"/>
    <property type="match status" value="1"/>
</dbReference>
<name>A0ABY7TD53_9SPHI</name>
<dbReference type="RefSeq" id="WP_273632681.1">
    <property type="nucleotide sequence ID" value="NZ_CP117167.1"/>
</dbReference>
<gene>
    <name evidence="4" type="ORF">PQO05_10090</name>
</gene>
<protein>
    <submittedName>
        <fullName evidence="4">Enoyl-CoA hydratase/isomerase family protein</fullName>
    </submittedName>
</protein>
<accession>A0ABY7TD53</accession>
<dbReference type="PROSITE" id="PS51318">
    <property type="entry name" value="TAT"/>
    <property type="match status" value="1"/>
</dbReference>
<keyword evidence="5" id="KW-1185">Reference proteome</keyword>
<dbReference type="InterPro" id="IPR029045">
    <property type="entry name" value="ClpP/crotonase-like_dom_sf"/>
</dbReference>
<dbReference type="PANTHER" id="PTHR43684">
    <property type="match status" value="1"/>
</dbReference>
<reference evidence="4 5" key="1">
    <citation type="submission" date="2023-02" db="EMBL/GenBank/DDBJ databases">
        <title>Genome sequence of Mucilaginibacter jinjuensis strain KACC 16571.</title>
        <authorList>
            <person name="Kim S."/>
            <person name="Heo J."/>
            <person name="Kwon S.-W."/>
        </authorList>
    </citation>
    <scope>NUCLEOTIDE SEQUENCE [LARGE SCALE GENOMIC DNA]</scope>
    <source>
        <strain evidence="4 5">KACC 16571</strain>
    </source>
</reference>
<evidence type="ECO:0000313" key="5">
    <source>
        <dbReference type="Proteomes" id="UP001216139"/>
    </source>
</evidence>
<evidence type="ECO:0000256" key="1">
    <source>
        <dbReference type="ARBA" id="ARBA00004275"/>
    </source>
</evidence>
<dbReference type="PANTHER" id="PTHR43684:SF1">
    <property type="entry name" value="ENOYL-COA DELTA ISOMERASE 2"/>
    <property type="match status" value="1"/>
</dbReference>
<dbReference type="InterPro" id="IPR051053">
    <property type="entry name" value="ECH/Chromodomain_protein"/>
</dbReference>
<sequence length="280" mass="30538">MNTKEIDRRSFLAGTLKASASMAVASLVPGIAVASTDKNFKTYKTIDLTRTPEGVVIMKLHTNQKEFILTLDAYQELADAFDEVNKDFDNKVLLLTGTGSYFIKEADFTTFGDLSKPAQWYKISALAKRMLKSAVGVQIPVISAVNGPTPLRSEMALLADVVIADENAWFQDNHLQFGVAPGDGIFAVWSRLLGVNRARQFLLLGKKLSAREALDYGVITELANGKGVYDSALKIATSLAAKPTITLRSSRQLMTGKLASEINEEMSATWPLEELSALSK</sequence>
<dbReference type="InterPro" id="IPR001753">
    <property type="entry name" value="Enoyl-CoA_hydra/iso"/>
</dbReference>
<comment type="subcellular location">
    <subcellularLocation>
        <location evidence="1">Peroxisome</location>
    </subcellularLocation>
</comment>
<dbReference type="Gene3D" id="3.90.226.10">
    <property type="entry name" value="2-enoyl-CoA Hydratase, Chain A, domain 1"/>
    <property type="match status" value="1"/>
</dbReference>
<keyword evidence="2" id="KW-0576">Peroxisome</keyword>
<evidence type="ECO:0000256" key="3">
    <source>
        <dbReference type="ARBA" id="ARBA00023235"/>
    </source>
</evidence>
<dbReference type="InterPro" id="IPR006311">
    <property type="entry name" value="TAT_signal"/>
</dbReference>
<proteinExistence type="predicted"/>
<dbReference type="Proteomes" id="UP001216139">
    <property type="component" value="Chromosome"/>
</dbReference>
<dbReference type="EMBL" id="CP117167">
    <property type="protein sequence ID" value="WCT14283.1"/>
    <property type="molecule type" value="Genomic_DNA"/>
</dbReference>